<feature type="chain" id="PRO_5046762083" evidence="2">
    <location>
        <begin position="21"/>
        <end position="202"/>
    </location>
</feature>
<feature type="region of interest" description="Disordered" evidence="1">
    <location>
        <begin position="80"/>
        <end position="107"/>
    </location>
</feature>
<evidence type="ECO:0000256" key="2">
    <source>
        <dbReference type="SAM" id="SignalP"/>
    </source>
</evidence>
<evidence type="ECO:0000256" key="1">
    <source>
        <dbReference type="SAM" id="MobiDB-lite"/>
    </source>
</evidence>
<dbReference type="Proteomes" id="UP001164746">
    <property type="component" value="Chromosome 7"/>
</dbReference>
<reference evidence="3" key="1">
    <citation type="submission" date="2022-11" db="EMBL/GenBank/DDBJ databases">
        <title>Centuries of genome instability and evolution in soft-shell clam transmissible cancer (bioRxiv).</title>
        <authorList>
            <person name="Hart S.F.M."/>
            <person name="Yonemitsu M.A."/>
            <person name="Giersch R.M."/>
            <person name="Beal B.F."/>
            <person name="Arriagada G."/>
            <person name="Davis B.W."/>
            <person name="Ostrander E.A."/>
            <person name="Goff S.P."/>
            <person name="Metzger M.J."/>
        </authorList>
    </citation>
    <scope>NUCLEOTIDE SEQUENCE</scope>
    <source>
        <strain evidence="3">MELC-2E11</strain>
        <tissue evidence="3">Siphon/mantle</tissue>
    </source>
</reference>
<evidence type="ECO:0000313" key="4">
    <source>
        <dbReference type="Proteomes" id="UP001164746"/>
    </source>
</evidence>
<gene>
    <name evidence="3" type="ORF">MAR_036141</name>
</gene>
<feature type="signal peptide" evidence="2">
    <location>
        <begin position="1"/>
        <end position="20"/>
    </location>
</feature>
<organism evidence="3 4">
    <name type="scientific">Mya arenaria</name>
    <name type="common">Soft-shell clam</name>
    <dbReference type="NCBI Taxonomy" id="6604"/>
    <lineage>
        <taxon>Eukaryota</taxon>
        <taxon>Metazoa</taxon>
        <taxon>Spiralia</taxon>
        <taxon>Lophotrochozoa</taxon>
        <taxon>Mollusca</taxon>
        <taxon>Bivalvia</taxon>
        <taxon>Autobranchia</taxon>
        <taxon>Heteroconchia</taxon>
        <taxon>Euheterodonta</taxon>
        <taxon>Imparidentia</taxon>
        <taxon>Neoheterodontei</taxon>
        <taxon>Myida</taxon>
        <taxon>Myoidea</taxon>
        <taxon>Myidae</taxon>
        <taxon>Mya</taxon>
    </lineage>
</organism>
<protein>
    <submittedName>
        <fullName evidence="3">Uncharacterized protein</fullName>
    </submittedName>
</protein>
<evidence type="ECO:0000313" key="3">
    <source>
        <dbReference type="EMBL" id="WAR11065.1"/>
    </source>
</evidence>
<name>A0ABY7EPA1_MYAAR</name>
<proteinExistence type="predicted"/>
<dbReference type="EMBL" id="CP111018">
    <property type="protein sequence ID" value="WAR11065.1"/>
    <property type="molecule type" value="Genomic_DNA"/>
</dbReference>
<keyword evidence="4" id="KW-1185">Reference proteome</keyword>
<keyword evidence="2" id="KW-0732">Signal</keyword>
<accession>A0ABY7EPA1</accession>
<sequence length="202" mass="21813">MKLLALLTMSVLLINKIASAEECQVKGSGKANRCRARLNCSCGPTPTSVFAAHGASASMEVSNTRATTATPVAATASYHCHTSDEHRPGSSRPNGNHCHSSDEADQVAPASIVTPAPRTTSNPNILPTNCGRYLNDKFMNAYTHFGNVMIYTGREERVQGKGLAHRVVHELTNHINFSNVCVFMGNFYSSQDLFTSLLNVDI</sequence>